<dbReference type="CDD" id="cd21631">
    <property type="entry name" value="RHH_CopG_NikR-like"/>
    <property type="match status" value="1"/>
</dbReference>
<dbReference type="InterPro" id="IPR010985">
    <property type="entry name" value="Ribbon_hlx_hlx"/>
</dbReference>
<reference evidence="2 3" key="1">
    <citation type="submission" date="2019-06" db="EMBL/GenBank/DDBJ databases">
        <title>Sequencing the genomes of 1000 actinobacteria strains.</title>
        <authorList>
            <person name="Klenk H.-P."/>
        </authorList>
    </citation>
    <scope>NUCLEOTIDE SEQUENCE [LARGE SCALE GENOMIC DNA]</scope>
    <source>
        <strain evidence="2 3">DSM 17305</strain>
    </source>
</reference>
<gene>
    <name evidence="2" type="ORF">FB475_1248</name>
</gene>
<evidence type="ECO:0008006" key="4">
    <source>
        <dbReference type="Google" id="ProtNLM"/>
    </source>
</evidence>
<comment type="caution">
    <text evidence="2">The sequence shown here is derived from an EMBL/GenBank/DDBJ whole genome shotgun (WGS) entry which is preliminary data.</text>
</comment>
<evidence type="ECO:0000313" key="3">
    <source>
        <dbReference type="Proteomes" id="UP000316298"/>
    </source>
</evidence>
<dbReference type="SUPFAM" id="SSF47598">
    <property type="entry name" value="Ribbon-helix-helix"/>
    <property type="match status" value="1"/>
</dbReference>
<evidence type="ECO:0000313" key="2">
    <source>
        <dbReference type="EMBL" id="TQJ17136.1"/>
    </source>
</evidence>
<accession>A0A542EPK3</accession>
<dbReference type="GO" id="GO:0006355">
    <property type="term" value="P:regulation of DNA-templated transcription"/>
    <property type="evidence" value="ECO:0007669"/>
    <property type="project" value="InterPro"/>
</dbReference>
<protein>
    <recommendedName>
        <fullName evidence="4">Ribbon-helix-helix CopG family protein</fullName>
    </recommendedName>
</protein>
<name>A0A542EPK3_9ACTN</name>
<dbReference type="Proteomes" id="UP000316298">
    <property type="component" value="Unassembled WGS sequence"/>
</dbReference>
<feature type="compositionally biased region" description="Basic and acidic residues" evidence="1">
    <location>
        <begin position="1"/>
        <end position="18"/>
    </location>
</feature>
<proteinExistence type="predicted"/>
<feature type="region of interest" description="Disordered" evidence="1">
    <location>
        <begin position="1"/>
        <end position="61"/>
    </location>
</feature>
<dbReference type="RefSeq" id="WP_238331989.1">
    <property type="nucleotide sequence ID" value="NZ_BAAAKA010000048.1"/>
</dbReference>
<evidence type="ECO:0000256" key="1">
    <source>
        <dbReference type="SAM" id="MobiDB-lite"/>
    </source>
</evidence>
<organism evidence="2 3">
    <name type="scientific">Kribbella jejuensis</name>
    <dbReference type="NCBI Taxonomy" id="236068"/>
    <lineage>
        <taxon>Bacteria</taxon>
        <taxon>Bacillati</taxon>
        <taxon>Actinomycetota</taxon>
        <taxon>Actinomycetes</taxon>
        <taxon>Propionibacteriales</taxon>
        <taxon>Kribbellaceae</taxon>
        <taxon>Kribbella</taxon>
    </lineage>
</organism>
<dbReference type="EMBL" id="VFMM01000001">
    <property type="protein sequence ID" value="TQJ17136.1"/>
    <property type="molecule type" value="Genomic_DNA"/>
</dbReference>
<sequence>MTDKDYEGAAKWAEHDMSLPENSRTSLRGADAADFGRELVERSRGGRPSIDPDAVPGEKSPVRQVRLPRALDADLEAFASSRKRKPSEIMREALTEYLESHREAG</sequence>
<keyword evidence="3" id="KW-1185">Reference proteome</keyword>
<dbReference type="AlphaFoldDB" id="A0A542EPK3"/>
<feature type="compositionally biased region" description="Basic and acidic residues" evidence="1">
    <location>
        <begin position="34"/>
        <end position="44"/>
    </location>
</feature>